<feature type="coiled-coil region" evidence="1">
    <location>
        <begin position="298"/>
        <end position="325"/>
    </location>
</feature>
<feature type="compositionally biased region" description="Basic and acidic residues" evidence="2">
    <location>
        <begin position="170"/>
        <end position="187"/>
    </location>
</feature>
<dbReference type="EMBL" id="JAOCQJ010000002">
    <property type="protein sequence ID" value="MCT7316359.1"/>
    <property type="molecule type" value="Genomic_DNA"/>
</dbReference>
<dbReference type="RefSeq" id="WP_260799085.1">
    <property type="nucleotide sequence ID" value="NZ_JAOCQJ010000002.1"/>
</dbReference>
<dbReference type="Proteomes" id="UP001164374">
    <property type="component" value="Unassembled WGS sequence"/>
</dbReference>
<evidence type="ECO:0000313" key="4">
    <source>
        <dbReference type="Proteomes" id="UP001164374"/>
    </source>
</evidence>
<name>A0AAE3I286_9RALS</name>
<keyword evidence="1" id="KW-0175">Coiled coil</keyword>
<dbReference type="AlphaFoldDB" id="A0AAE3I286"/>
<reference evidence="3" key="1">
    <citation type="journal article" date="2023" name="Front. Microbiol.">
        <title>Ralstonia chuxiongensis sp. nov., Ralstonia mojiangensis sp. nov., and Ralstonia soli sp. nov., isolated from tobacco fields, are three novel species in the family Burkholderiaceae.</title>
        <authorList>
            <person name="Lu C.H."/>
            <person name="Zhang Y.Y."/>
            <person name="Jiang N."/>
            <person name="Chen W."/>
            <person name="Shao X."/>
            <person name="Zhao Z.M."/>
            <person name="Lu W.L."/>
            <person name="Hu X."/>
            <person name="Xi Y.X."/>
            <person name="Zou S.Y."/>
            <person name="Wei Q.J."/>
            <person name="Lin Z.L."/>
            <person name="Gong L."/>
            <person name="Gai X.T."/>
            <person name="Zhang L.Q."/>
            <person name="Li J.Y."/>
            <person name="Jin Y."/>
            <person name="Xia Z.Y."/>
        </authorList>
    </citation>
    <scope>NUCLEOTIDE SEQUENCE</scope>
    <source>
        <strain evidence="3">22TCCZM01-4</strain>
    </source>
</reference>
<gene>
    <name evidence="3" type="ORF">N5I87_10120</name>
</gene>
<protein>
    <submittedName>
        <fullName evidence="3">Uncharacterized protein</fullName>
    </submittedName>
</protein>
<comment type="caution">
    <text evidence="3">The sequence shown here is derived from an EMBL/GenBank/DDBJ whole genome shotgun (WGS) entry which is preliminary data.</text>
</comment>
<evidence type="ECO:0000256" key="2">
    <source>
        <dbReference type="SAM" id="MobiDB-lite"/>
    </source>
</evidence>
<proteinExistence type="predicted"/>
<evidence type="ECO:0000313" key="3">
    <source>
        <dbReference type="EMBL" id="MCT7316359.1"/>
    </source>
</evidence>
<sequence length="347" mass="38350">MEARVSAYRINDLELSALAGAGAEIAHLYLVALRPRMDFRTGVVGRVARISYQALREWTERTARRGVRYLAHDKSKLQRMLAQLEKLGLLRRLGGQYELVFACPLADTDSCVQKKAGRGSIHPQDGYEFNADAGFKDVPESVDNAKAATHPYSGNTLKTTPPNPPRRGREKKEIESPTPAAREDRNGPPHRRGTRRHRLSEERGQNASVVGDGLAESEDGQGVAWQADLAWPVDLRGPERARVARIVARAPVAMRQVVIDEWRGRMAAGGVDDPFAMLAYHAKRASDPEWVPSYANAVRESRERARALRAQQDEALARLQAQAEQAVAGLPWHAGRLRPTGLQRGAA</sequence>
<evidence type="ECO:0000256" key="1">
    <source>
        <dbReference type="SAM" id="Coils"/>
    </source>
</evidence>
<organism evidence="3 4">
    <name type="scientific">Ralstonia mojiangensis</name>
    <dbReference type="NCBI Taxonomy" id="2953895"/>
    <lineage>
        <taxon>Bacteria</taxon>
        <taxon>Pseudomonadati</taxon>
        <taxon>Pseudomonadota</taxon>
        <taxon>Betaproteobacteria</taxon>
        <taxon>Burkholderiales</taxon>
        <taxon>Burkholderiaceae</taxon>
        <taxon>Ralstonia</taxon>
    </lineage>
</organism>
<accession>A0AAE3I286</accession>
<reference evidence="3" key="2">
    <citation type="submission" date="2023-02" db="EMBL/GenBank/DDBJ databases">
        <authorList>
            <person name="Lu C.-H."/>
        </authorList>
    </citation>
    <scope>NUCLEOTIDE SEQUENCE</scope>
    <source>
        <strain evidence="3">22TCCZM01-4</strain>
    </source>
</reference>
<feature type="compositionally biased region" description="Basic residues" evidence="2">
    <location>
        <begin position="188"/>
        <end position="198"/>
    </location>
</feature>
<feature type="region of interest" description="Disordered" evidence="2">
    <location>
        <begin position="146"/>
        <end position="219"/>
    </location>
</feature>